<reference evidence="1 2" key="2">
    <citation type="journal article" date="2011" name="Mol. Biol. Evol.">
        <title>Unity in variety--the pan-genome of the Chlamydiae.</title>
        <authorList>
            <person name="Collingro A."/>
            <person name="Tischler P."/>
            <person name="Weinmaier T."/>
            <person name="Penz T."/>
            <person name="Heinz E."/>
            <person name="Brunham R.C."/>
            <person name="Read T.D."/>
            <person name="Bavoil P.M."/>
            <person name="Sachse K."/>
            <person name="Kahane S."/>
            <person name="Friedman M.G."/>
            <person name="Rattei T."/>
            <person name="Myers G.S."/>
            <person name="Horn M."/>
        </authorList>
    </citation>
    <scope>NUCLEOTIDE SEQUENCE [LARGE SCALE GENOMIC DNA]</scope>
    <source>
        <strain evidence="2">ATCC VR-1471 / Z</strain>
        <plasmid evidence="1 2">pSn</plasmid>
    </source>
</reference>
<dbReference type="eggNOG" id="ENOG503336Y">
    <property type="taxonomic scope" value="Bacteria"/>
</dbReference>
<dbReference type="OrthoDB" id="336698at2"/>
<protein>
    <submittedName>
        <fullName evidence="1">Uncharacterized protein</fullName>
    </submittedName>
</protein>
<accession>F8L2R0</accession>
<dbReference type="HOGENOM" id="CLU_114548_0_0_0"/>
<dbReference type="EMBL" id="FR872581">
    <property type="protein sequence ID" value="CCB87756.1"/>
    <property type="molecule type" value="Genomic_DNA"/>
</dbReference>
<dbReference type="KEGG" id="sng:SNE_B23970"/>
<sequence length="208" mass="24200">MAKTPEEAKRIVNAVSANFDIKSSPKSKKILNDLQGQFEGRKRTMSKSSSAREGDIMEIKTEAGFAYAQYTHFHPECGELMRVLQGFYPRQLNEEEISKIAKKKHRFSLFIDWEFCITSKITDYVGNFPISDFAREFPIFKKTDAMIDQCWNDPSSVIWTLWDGDREWKAGPLKDEERKKYPEVIECTSDVTFEYYIRTGKSLGEDLY</sequence>
<gene>
    <name evidence="1" type="ordered locus">SNE_B23970</name>
</gene>
<reference key="1">
    <citation type="journal article" date="2011" name="Mol. Biol. Evol.">
        <title>Unity in variety -- the pan-genome of the Chlamydiae.</title>
        <authorList>
            <person name="Collingro A."/>
            <person name="Tischler P."/>
            <person name="Weinmaier T."/>
            <person name="Penz T."/>
            <person name="Heinz E."/>
            <person name="Brunham R.C."/>
            <person name="Read T.D."/>
            <person name="Bavoil P.M."/>
            <person name="Sachse K."/>
            <person name="Kahane S."/>
            <person name="Friedman M.G."/>
            <person name="Rattei T."/>
            <person name="Myers G.S.A."/>
            <person name="Horn M."/>
        </authorList>
    </citation>
    <scope>NUCLEOTIDE SEQUENCE</scope>
    <source>
        <strain>Z</strain>
    </source>
</reference>
<evidence type="ECO:0000313" key="2">
    <source>
        <dbReference type="Proteomes" id="UP000000496"/>
    </source>
</evidence>
<proteinExistence type="predicted"/>
<dbReference type="AlphaFoldDB" id="F8L2R0"/>
<geneLocation type="plasmid" evidence="1 2">
    <name>pSn</name>
</geneLocation>
<evidence type="ECO:0000313" key="1">
    <source>
        <dbReference type="EMBL" id="CCB87756.1"/>
    </source>
</evidence>
<keyword evidence="2" id="KW-1185">Reference proteome</keyword>
<dbReference type="RefSeq" id="WP_013934990.1">
    <property type="nucleotide sequence ID" value="NC_015710.1"/>
</dbReference>
<organism evidence="1 2">
    <name type="scientific">Simkania negevensis (strain ATCC VR-1471 / DSM 27360 / Z)</name>
    <dbReference type="NCBI Taxonomy" id="331113"/>
    <lineage>
        <taxon>Bacteria</taxon>
        <taxon>Pseudomonadati</taxon>
        <taxon>Chlamydiota</taxon>
        <taxon>Chlamydiia</taxon>
        <taxon>Parachlamydiales</taxon>
        <taxon>Simkaniaceae</taxon>
        <taxon>Simkania</taxon>
    </lineage>
</organism>
<keyword evidence="1" id="KW-0614">Plasmid</keyword>
<name>F8L2R0_SIMNZ</name>
<dbReference type="Proteomes" id="UP000000496">
    <property type="component" value="Plasmid pSn"/>
</dbReference>